<dbReference type="AlphaFoldDB" id="A0AA35UEH2"/>
<gene>
    <name evidence="1" type="ORF">LMG32879_000380</name>
</gene>
<protein>
    <submittedName>
        <fullName evidence="1">Uncharacterized protein</fullName>
    </submittedName>
</protein>
<name>A0AA35UEH2_9PROT</name>
<dbReference type="EMBL" id="CATKSH010000002">
    <property type="protein sequence ID" value="CAI9119563.1"/>
    <property type="molecule type" value="Genomic_DNA"/>
</dbReference>
<keyword evidence="2" id="KW-1185">Reference proteome</keyword>
<dbReference type="RefSeq" id="WP_289843443.1">
    <property type="nucleotide sequence ID" value="NZ_CATKSH010000002.1"/>
</dbReference>
<reference evidence="1" key="1">
    <citation type="submission" date="2023-03" db="EMBL/GenBank/DDBJ databases">
        <authorList>
            <person name="Cleenwerck I."/>
        </authorList>
    </citation>
    <scope>NUCLEOTIDE SEQUENCE</scope>
    <source>
        <strain evidence="1">LMG 32879</strain>
    </source>
</reference>
<comment type="caution">
    <text evidence="1">The sequence shown here is derived from an EMBL/GenBank/DDBJ whole genome shotgun (WGS) entry which is preliminary data.</text>
</comment>
<organism evidence="1 2">
    <name type="scientific">Brytella acorum</name>
    <dbReference type="NCBI Taxonomy" id="2959299"/>
    <lineage>
        <taxon>Bacteria</taxon>
        <taxon>Pseudomonadati</taxon>
        <taxon>Pseudomonadota</taxon>
        <taxon>Alphaproteobacteria</taxon>
        <taxon>Acetobacterales</taxon>
        <taxon>Acetobacteraceae</taxon>
        <taxon>Brytella</taxon>
    </lineage>
</organism>
<accession>A0AA35UEH2</accession>
<proteinExistence type="predicted"/>
<evidence type="ECO:0000313" key="1">
    <source>
        <dbReference type="EMBL" id="CAI9119563.1"/>
    </source>
</evidence>
<sequence length="123" mass="13744">MTPEPKAVIAKWLARLARVVRHHQQLSDFDRGEMIADYTAMLLRDDLPCAAFSTEARRLPNVPACAITLKCCSRSCRTPTKPHARSKKTTESARRKCEDIGSVWGCPFTLKNNASTCRQSVPV</sequence>
<dbReference type="Proteomes" id="UP001176960">
    <property type="component" value="Unassembled WGS sequence"/>
</dbReference>
<evidence type="ECO:0000313" key="2">
    <source>
        <dbReference type="Proteomes" id="UP001176960"/>
    </source>
</evidence>